<evidence type="ECO:0000259" key="9">
    <source>
        <dbReference type="Pfam" id="PF00884"/>
    </source>
</evidence>
<evidence type="ECO:0000256" key="3">
    <source>
        <dbReference type="ARBA" id="ARBA00022723"/>
    </source>
</evidence>
<evidence type="ECO:0000256" key="8">
    <source>
        <dbReference type="SAM" id="MobiDB-lite"/>
    </source>
</evidence>
<name>A0A3B1DZL0_9ZZZZ</name>
<keyword evidence="5 10" id="KW-0378">Hydrolase</keyword>
<dbReference type="CDD" id="cd16026">
    <property type="entry name" value="GALNS_like"/>
    <property type="match status" value="1"/>
</dbReference>
<gene>
    <name evidence="10" type="ORF">MNBD_PLANCTO02-727</name>
</gene>
<dbReference type="GO" id="GO:0046872">
    <property type="term" value="F:metal ion binding"/>
    <property type="evidence" value="ECO:0007669"/>
    <property type="project" value="UniProtKB-KW"/>
</dbReference>
<dbReference type="Gene3D" id="3.40.720.10">
    <property type="entry name" value="Alkaline Phosphatase, subunit A"/>
    <property type="match status" value="1"/>
</dbReference>
<dbReference type="SUPFAM" id="SSF53649">
    <property type="entry name" value="Alkaline phosphatase-like"/>
    <property type="match status" value="1"/>
</dbReference>
<dbReference type="EC" id="3.1.6.1" evidence="10"/>
<comment type="cofactor">
    <cofactor evidence="1">
        <name>Ca(2+)</name>
        <dbReference type="ChEBI" id="CHEBI:29108"/>
    </cofactor>
</comment>
<feature type="region of interest" description="Disordered" evidence="8">
    <location>
        <begin position="472"/>
        <end position="494"/>
    </location>
</feature>
<dbReference type="FunFam" id="3.40.720.10:FF:000023">
    <property type="entry name" value="Arylsulfatase A"/>
    <property type="match status" value="1"/>
</dbReference>
<evidence type="ECO:0000256" key="1">
    <source>
        <dbReference type="ARBA" id="ARBA00001913"/>
    </source>
</evidence>
<comment type="similarity">
    <text evidence="2">Belongs to the sulfatase family.</text>
</comment>
<dbReference type="Gene3D" id="3.30.1120.10">
    <property type="match status" value="1"/>
</dbReference>
<keyword evidence="3" id="KW-0479">Metal-binding</keyword>
<sequence>MSRSLTFPILFFGLFFTLFTQAPLLTAAEKKKVERPNIVVIFTDDQGYQDLGVYGSPDIKTPHIDQMAKEGIRFTDFYVSQAICSASRAALLTGCYSNRVGILGALGPRDTHGINDKEMTIAEVLKQQGYATAMYGKWHLGHHPQYLPTNHGFDDYFGLPYSHDMWPLHPAYLNLPKGDPKRKRAFPDLPLLEGTKETGTKVIKKSITPKDQSQLTTWYTEHTVQFIEKHQKEPFFIYVAHSMPHVPLYVSDKFKGKSKRGLYGDVIMEIDWSVGQILKTLKRLNLDEKTLVIFTSDNGPWLSYGDHAGSALPLREGKQTMWDGGCREPFIARWPGKIPAGKVCHEMAATIDILPTVAKLANAPLPKQKIDGKDIWNLLSGKKNAKTPHEVYYFYYGKQLQAVRSGKWKLHFPHHYNSLKGKPGQGGKPGPYKRLKTDFALYNLENDISEKTNLLAKHPSIVKKLKAYGEQAREDLGDNNRKGKGQRPAGQLRK</sequence>
<protein>
    <submittedName>
        <fullName evidence="10">Arylsulfatase</fullName>
        <ecNumber evidence="10">3.1.6.1</ecNumber>
    </submittedName>
</protein>
<keyword evidence="4" id="KW-0732">Signal</keyword>
<dbReference type="PANTHER" id="PTHR42693">
    <property type="entry name" value="ARYLSULFATASE FAMILY MEMBER"/>
    <property type="match status" value="1"/>
</dbReference>
<dbReference type="AlphaFoldDB" id="A0A3B1DZL0"/>
<evidence type="ECO:0000256" key="4">
    <source>
        <dbReference type="ARBA" id="ARBA00022729"/>
    </source>
</evidence>
<dbReference type="PANTHER" id="PTHR42693:SF53">
    <property type="entry name" value="ENDO-4-O-SULFATASE"/>
    <property type="match status" value="1"/>
</dbReference>
<evidence type="ECO:0000256" key="5">
    <source>
        <dbReference type="ARBA" id="ARBA00022801"/>
    </source>
</evidence>
<evidence type="ECO:0000256" key="7">
    <source>
        <dbReference type="ARBA" id="ARBA00023180"/>
    </source>
</evidence>
<dbReference type="Pfam" id="PF14707">
    <property type="entry name" value="Sulfatase_C"/>
    <property type="match status" value="1"/>
</dbReference>
<reference evidence="10" key="1">
    <citation type="submission" date="2018-06" db="EMBL/GenBank/DDBJ databases">
        <authorList>
            <person name="Zhirakovskaya E."/>
        </authorList>
    </citation>
    <scope>NUCLEOTIDE SEQUENCE</scope>
</reference>
<dbReference type="InterPro" id="IPR000917">
    <property type="entry name" value="Sulfatase_N"/>
</dbReference>
<keyword evidence="7" id="KW-0325">Glycoprotein</keyword>
<dbReference type="EMBL" id="UOGL01000518">
    <property type="protein sequence ID" value="VAX41170.1"/>
    <property type="molecule type" value="Genomic_DNA"/>
</dbReference>
<evidence type="ECO:0000256" key="2">
    <source>
        <dbReference type="ARBA" id="ARBA00008779"/>
    </source>
</evidence>
<dbReference type="Pfam" id="PF00884">
    <property type="entry name" value="Sulfatase"/>
    <property type="match status" value="1"/>
</dbReference>
<dbReference type="GO" id="GO:0004065">
    <property type="term" value="F:arylsulfatase activity"/>
    <property type="evidence" value="ECO:0007669"/>
    <property type="project" value="UniProtKB-EC"/>
</dbReference>
<evidence type="ECO:0000313" key="10">
    <source>
        <dbReference type="EMBL" id="VAX41170.1"/>
    </source>
</evidence>
<feature type="domain" description="Sulfatase N-terminal" evidence="9">
    <location>
        <begin position="36"/>
        <end position="362"/>
    </location>
</feature>
<dbReference type="InterPro" id="IPR017850">
    <property type="entry name" value="Alkaline_phosphatase_core_sf"/>
</dbReference>
<evidence type="ECO:0000256" key="6">
    <source>
        <dbReference type="ARBA" id="ARBA00022837"/>
    </source>
</evidence>
<feature type="compositionally biased region" description="Basic and acidic residues" evidence="8">
    <location>
        <begin position="472"/>
        <end position="481"/>
    </location>
</feature>
<organism evidence="10">
    <name type="scientific">hydrothermal vent metagenome</name>
    <dbReference type="NCBI Taxonomy" id="652676"/>
    <lineage>
        <taxon>unclassified sequences</taxon>
        <taxon>metagenomes</taxon>
        <taxon>ecological metagenomes</taxon>
    </lineage>
</organism>
<keyword evidence="6" id="KW-0106">Calcium</keyword>
<dbReference type="InterPro" id="IPR050738">
    <property type="entry name" value="Sulfatase"/>
</dbReference>
<proteinExistence type="inferred from homology"/>
<accession>A0A3B1DZL0</accession>